<proteinExistence type="predicted"/>
<protein>
    <submittedName>
        <fullName evidence="4">Uncharacterized protein</fullName>
    </submittedName>
</protein>
<evidence type="ECO:0000256" key="2">
    <source>
        <dbReference type="ARBA" id="ARBA00000765"/>
    </source>
</evidence>
<dbReference type="Proteomes" id="UP000654370">
    <property type="component" value="Unassembled WGS sequence"/>
</dbReference>
<dbReference type="AlphaFoldDB" id="A0A8H7UAE1"/>
<dbReference type="InterPro" id="IPR001753">
    <property type="entry name" value="Enoyl-CoA_hydra/iso"/>
</dbReference>
<dbReference type="Pfam" id="PF00378">
    <property type="entry name" value="ECH_1"/>
    <property type="match status" value="1"/>
</dbReference>
<evidence type="ECO:0000256" key="1">
    <source>
        <dbReference type="ARBA" id="ARBA00000452"/>
    </source>
</evidence>
<dbReference type="EMBL" id="JAEPQZ010000016">
    <property type="protein sequence ID" value="KAG2172688.1"/>
    <property type="molecule type" value="Genomic_DNA"/>
</dbReference>
<reference evidence="4" key="1">
    <citation type="submission" date="2020-12" db="EMBL/GenBank/DDBJ databases">
        <title>Metabolic potential, ecology and presence of endohyphal bacteria is reflected in genomic diversity of Mucoromycotina.</title>
        <authorList>
            <person name="Muszewska A."/>
            <person name="Okrasinska A."/>
            <person name="Steczkiewicz K."/>
            <person name="Drgas O."/>
            <person name="Orlowska M."/>
            <person name="Perlinska-Lenart U."/>
            <person name="Aleksandrzak-Piekarczyk T."/>
            <person name="Szatraj K."/>
            <person name="Zielenkiewicz U."/>
            <person name="Pilsyk S."/>
            <person name="Malc E."/>
            <person name="Mieczkowski P."/>
            <person name="Kruszewska J.S."/>
            <person name="Biernat P."/>
            <person name="Pawlowska J."/>
        </authorList>
    </citation>
    <scope>NUCLEOTIDE SEQUENCE</scope>
    <source>
        <strain evidence="4">WA0000067209</strain>
    </source>
</reference>
<dbReference type="PANTHER" id="PTHR11941">
    <property type="entry name" value="ENOYL-COA HYDRATASE-RELATED"/>
    <property type="match status" value="1"/>
</dbReference>
<evidence type="ECO:0000256" key="3">
    <source>
        <dbReference type="ARBA" id="ARBA00023098"/>
    </source>
</evidence>
<sequence>MSFPVAIPSKDKHMVTLHKEGPLYILHMHNADNRFEAAFIAALNQALDIVEQAYHSAEDLEDTALVTIGNDKIYSNGLNLEHAMLDVTFMDKYLALLKRILTFPVPTVAALNGHAFAGGFMMAIAHDYRVMRSDRGFLCMNEVDLPAPLAPGMAAIIREKLAPHTYRNMILQGHRFNAKEALEEHIVDEIAENSKVLDTAKALALKWAPKAKSGVVYKQLKDEMYTNVVAKLTIPYHRLAPKM</sequence>
<gene>
    <name evidence="4" type="ORF">INT43_000035</name>
</gene>
<evidence type="ECO:0000313" key="4">
    <source>
        <dbReference type="EMBL" id="KAG2172688.1"/>
    </source>
</evidence>
<dbReference type="GO" id="GO:0004165">
    <property type="term" value="F:delta(3)-delta(2)-enoyl-CoA isomerase activity"/>
    <property type="evidence" value="ECO:0007669"/>
    <property type="project" value="UniProtKB-EC"/>
</dbReference>
<dbReference type="CDD" id="cd06558">
    <property type="entry name" value="crotonase-like"/>
    <property type="match status" value="1"/>
</dbReference>
<dbReference type="SUPFAM" id="SSF52096">
    <property type="entry name" value="ClpP/crotonase"/>
    <property type="match status" value="1"/>
</dbReference>
<dbReference type="GO" id="GO:0005777">
    <property type="term" value="C:peroxisome"/>
    <property type="evidence" value="ECO:0007669"/>
    <property type="project" value="TreeGrafter"/>
</dbReference>
<comment type="catalytic activity">
    <reaction evidence="2">
        <text>a (3E)-enoyl-CoA = a 4-saturated (2E)-enoyl-CoA</text>
        <dbReference type="Rhea" id="RHEA:45228"/>
        <dbReference type="ChEBI" id="CHEBI:58521"/>
        <dbReference type="ChEBI" id="CHEBI:85097"/>
        <dbReference type="EC" id="5.3.3.8"/>
    </reaction>
</comment>
<evidence type="ECO:0000313" key="5">
    <source>
        <dbReference type="Proteomes" id="UP000654370"/>
    </source>
</evidence>
<dbReference type="FunFam" id="3.90.226.10:FF:000049">
    <property type="entry name" value="Enoyl-CoA delta isomerase 3"/>
    <property type="match status" value="1"/>
</dbReference>
<keyword evidence="3" id="KW-0443">Lipid metabolism</keyword>
<dbReference type="OrthoDB" id="1696280at2759"/>
<dbReference type="Gene3D" id="3.90.226.10">
    <property type="entry name" value="2-enoyl-CoA Hydratase, Chain A, domain 1"/>
    <property type="match status" value="1"/>
</dbReference>
<dbReference type="PANTHER" id="PTHR11941:SF75">
    <property type="entry name" value="ENOYL-COA HYDRATASE_ISOMERASE FAMILY PROTEIN"/>
    <property type="match status" value="1"/>
</dbReference>
<organism evidence="4 5">
    <name type="scientific">Mortierella isabellina</name>
    <name type="common">Filamentous fungus</name>
    <name type="synonym">Umbelopsis isabellina</name>
    <dbReference type="NCBI Taxonomy" id="91625"/>
    <lineage>
        <taxon>Eukaryota</taxon>
        <taxon>Fungi</taxon>
        <taxon>Fungi incertae sedis</taxon>
        <taxon>Mucoromycota</taxon>
        <taxon>Mucoromycotina</taxon>
        <taxon>Umbelopsidomycetes</taxon>
        <taxon>Umbelopsidales</taxon>
        <taxon>Umbelopsidaceae</taxon>
        <taxon>Umbelopsis</taxon>
    </lineage>
</organism>
<comment type="caution">
    <text evidence="4">The sequence shown here is derived from an EMBL/GenBank/DDBJ whole genome shotgun (WGS) entry which is preliminary data.</text>
</comment>
<comment type="catalytic activity">
    <reaction evidence="1">
        <text>a (3Z)-enoyl-CoA = a 4-saturated (2E)-enoyl-CoA</text>
        <dbReference type="Rhea" id="RHEA:45900"/>
        <dbReference type="ChEBI" id="CHEBI:85097"/>
        <dbReference type="ChEBI" id="CHEBI:85489"/>
        <dbReference type="EC" id="5.3.3.8"/>
    </reaction>
</comment>
<accession>A0A8H7UAE1</accession>
<dbReference type="InterPro" id="IPR029045">
    <property type="entry name" value="ClpP/crotonase-like_dom_sf"/>
</dbReference>
<keyword evidence="5" id="KW-1185">Reference proteome</keyword>
<name>A0A8H7UAE1_MORIS</name>
<dbReference type="GO" id="GO:0006635">
    <property type="term" value="P:fatty acid beta-oxidation"/>
    <property type="evidence" value="ECO:0007669"/>
    <property type="project" value="TreeGrafter"/>
</dbReference>